<dbReference type="InterPro" id="IPR009003">
    <property type="entry name" value="Peptidase_S1_PA"/>
</dbReference>
<dbReference type="PANTHER" id="PTHR24252">
    <property type="entry name" value="ACROSIN-RELATED"/>
    <property type="match status" value="1"/>
</dbReference>
<dbReference type="GO" id="GO:0004252">
    <property type="term" value="F:serine-type endopeptidase activity"/>
    <property type="evidence" value="ECO:0007669"/>
    <property type="project" value="InterPro"/>
</dbReference>
<evidence type="ECO:0000256" key="2">
    <source>
        <dbReference type="SAM" id="MobiDB-lite"/>
    </source>
</evidence>
<feature type="domain" description="Peptidase S1" evidence="4">
    <location>
        <begin position="147"/>
        <end position="407"/>
    </location>
</feature>
<name>A0A1D1VN55_RAMVA</name>
<dbReference type="Proteomes" id="UP000186922">
    <property type="component" value="Unassembled WGS sequence"/>
</dbReference>
<dbReference type="EMBL" id="BDGG01000009">
    <property type="protein sequence ID" value="GAV03027.1"/>
    <property type="molecule type" value="Genomic_DNA"/>
</dbReference>
<dbReference type="Gene3D" id="2.40.10.10">
    <property type="entry name" value="Trypsin-like serine proteases"/>
    <property type="match status" value="2"/>
</dbReference>
<reference evidence="5 6" key="1">
    <citation type="journal article" date="2016" name="Nat. Commun.">
        <title>Extremotolerant tardigrade genome and improved radiotolerance of human cultured cells by tardigrade-unique protein.</title>
        <authorList>
            <person name="Hashimoto T."/>
            <person name="Horikawa D.D."/>
            <person name="Saito Y."/>
            <person name="Kuwahara H."/>
            <person name="Kozuka-Hata H."/>
            <person name="Shin-I T."/>
            <person name="Minakuchi Y."/>
            <person name="Ohishi K."/>
            <person name="Motoyama A."/>
            <person name="Aizu T."/>
            <person name="Enomoto A."/>
            <person name="Kondo K."/>
            <person name="Tanaka S."/>
            <person name="Hara Y."/>
            <person name="Koshikawa S."/>
            <person name="Sagara H."/>
            <person name="Miura T."/>
            <person name="Yokobori S."/>
            <person name="Miyagawa K."/>
            <person name="Suzuki Y."/>
            <person name="Kubo T."/>
            <person name="Oyama M."/>
            <person name="Kohara Y."/>
            <person name="Fujiyama A."/>
            <person name="Arakawa K."/>
            <person name="Katayama T."/>
            <person name="Toyoda A."/>
            <person name="Kunieda T."/>
        </authorList>
    </citation>
    <scope>NUCLEOTIDE SEQUENCE [LARGE SCALE GENOMIC DNA]</scope>
    <source>
        <strain evidence="5 6">YOKOZUNA-1</strain>
    </source>
</reference>
<evidence type="ECO:0000313" key="5">
    <source>
        <dbReference type="EMBL" id="GAV03027.1"/>
    </source>
</evidence>
<dbReference type="InterPro" id="IPR043504">
    <property type="entry name" value="Peptidase_S1_PA_chymotrypsin"/>
</dbReference>
<dbReference type="AlphaFoldDB" id="A0A1D1VN55"/>
<evidence type="ECO:0000256" key="1">
    <source>
        <dbReference type="ARBA" id="ARBA00023157"/>
    </source>
</evidence>
<comment type="caution">
    <text evidence="5">The sequence shown here is derived from an EMBL/GenBank/DDBJ whole genome shotgun (WGS) entry which is preliminary data.</text>
</comment>
<feature type="chain" id="PRO_5008898646" description="Peptidase S1 domain-containing protein" evidence="3">
    <location>
        <begin position="32"/>
        <end position="458"/>
    </location>
</feature>
<protein>
    <recommendedName>
        <fullName evidence="4">Peptidase S1 domain-containing protein</fullName>
    </recommendedName>
</protein>
<organism evidence="5 6">
    <name type="scientific">Ramazzottius varieornatus</name>
    <name type="common">Water bear</name>
    <name type="synonym">Tardigrade</name>
    <dbReference type="NCBI Taxonomy" id="947166"/>
    <lineage>
        <taxon>Eukaryota</taxon>
        <taxon>Metazoa</taxon>
        <taxon>Ecdysozoa</taxon>
        <taxon>Tardigrada</taxon>
        <taxon>Eutardigrada</taxon>
        <taxon>Parachela</taxon>
        <taxon>Hypsibioidea</taxon>
        <taxon>Ramazzottiidae</taxon>
        <taxon>Ramazzottius</taxon>
    </lineage>
</organism>
<dbReference type="PANTHER" id="PTHR24252:SF7">
    <property type="entry name" value="HYALIN"/>
    <property type="match status" value="1"/>
</dbReference>
<dbReference type="InterPro" id="IPR001314">
    <property type="entry name" value="Peptidase_S1A"/>
</dbReference>
<dbReference type="PRINTS" id="PR00722">
    <property type="entry name" value="CHYMOTRYPSIN"/>
</dbReference>
<feature type="compositionally biased region" description="Basic and acidic residues" evidence="2">
    <location>
        <begin position="447"/>
        <end position="458"/>
    </location>
</feature>
<keyword evidence="6" id="KW-1185">Reference proteome</keyword>
<dbReference type="GO" id="GO:0006508">
    <property type="term" value="P:proteolysis"/>
    <property type="evidence" value="ECO:0007669"/>
    <property type="project" value="InterPro"/>
</dbReference>
<gene>
    <name evidence="5" type="primary">RvY_13516-1</name>
    <name evidence="5" type="synonym">RvY_13516.1</name>
    <name evidence="5" type="ORF">RvY_13516</name>
</gene>
<dbReference type="SMART" id="SM00020">
    <property type="entry name" value="Tryp_SPc"/>
    <property type="match status" value="1"/>
</dbReference>
<sequence>MMEQSLFTYCRVKSWMLCGLICFCLFACSSANLVKLVSKCTTNSGIGRCAALTSSCMDMGGSVAEEIRLKDGSKALDSCSDEEVCCVLYSSPYRDTCTSCGRKGNEARVRSSNLERRMDVVPTVHLSKLRVLRDVQQDAAPYRQERILNGNDADKNEWCWQVALLNTDGTIIGSGSLLDGRYVVTAAHKVAGKNSSSLVVLVGQHDFSTPITAEANNTIWYGKPEEIIIHDKYNPETLDHNIALIRIPPIACSAANVCPLCLNDMSYNTDFMVSLSNCYITGWGATVSREASPVLQEARVRILSMEECVRKFAAVGLLDVVLPLSAFCAEGVSDWSYNTPYSGPLPVISTCSGDGGGPLVCEGGDGKWRLMGMIAMGVDDCQQTRISAPTVFVNAGMYNEWTGDVKARRGTTSQTVKMTRGIPPAKNTTALSPVITPASEGSTESGDPPRDVFNRGRR</sequence>
<dbReference type="PROSITE" id="PS50240">
    <property type="entry name" value="TRYPSIN_DOM"/>
    <property type="match status" value="1"/>
</dbReference>
<accession>A0A1D1VN55</accession>
<dbReference type="InterPro" id="IPR001254">
    <property type="entry name" value="Trypsin_dom"/>
</dbReference>
<keyword evidence="3" id="KW-0732">Signal</keyword>
<evidence type="ECO:0000259" key="4">
    <source>
        <dbReference type="PROSITE" id="PS50240"/>
    </source>
</evidence>
<keyword evidence="1" id="KW-1015">Disulfide bond</keyword>
<feature type="signal peptide" evidence="3">
    <location>
        <begin position="1"/>
        <end position="31"/>
    </location>
</feature>
<dbReference type="SUPFAM" id="SSF50494">
    <property type="entry name" value="Trypsin-like serine proteases"/>
    <property type="match status" value="1"/>
</dbReference>
<dbReference type="STRING" id="947166.A0A1D1VN55"/>
<evidence type="ECO:0000313" key="6">
    <source>
        <dbReference type="Proteomes" id="UP000186922"/>
    </source>
</evidence>
<proteinExistence type="predicted"/>
<dbReference type="Pfam" id="PF00089">
    <property type="entry name" value="Trypsin"/>
    <property type="match status" value="1"/>
</dbReference>
<feature type="region of interest" description="Disordered" evidence="2">
    <location>
        <begin position="419"/>
        <end position="458"/>
    </location>
</feature>
<dbReference type="CDD" id="cd00190">
    <property type="entry name" value="Tryp_SPc"/>
    <property type="match status" value="1"/>
</dbReference>
<dbReference type="OrthoDB" id="5565075at2759"/>
<evidence type="ECO:0000256" key="3">
    <source>
        <dbReference type="SAM" id="SignalP"/>
    </source>
</evidence>